<evidence type="ECO:0000313" key="5">
    <source>
        <dbReference type="EMBL" id="KAA1042779.1"/>
    </source>
</evidence>
<evidence type="ECO:0000256" key="1">
    <source>
        <dbReference type="ARBA" id="ARBA00022723"/>
    </source>
</evidence>
<feature type="domain" description="CHY-type" evidence="4">
    <location>
        <begin position="9"/>
        <end position="89"/>
    </location>
</feature>
<dbReference type="InterPro" id="IPR052604">
    <property type="entry name" value="Mito_Tim_assembly_helper"/>
</dbReference>
<comment type="caution">
    <text evidence="5">The sequence shown here is derived from an EMBL/GenBank/DDBJ whole genome shotgun (WGS) entry which is preliminary data.</text>
</comment>
<evidence type="ECO:0000256" key="2">
    <source>
        <dbReference type="ARBA" id="ARBA00022771"/>
    </source>
</evidence>
<dbReference type="EMBL" id="SCWC02000001">
    <property type="protein sequence ID" value="KAA1042779.1"/>
    <property type="molecule type" value="Genomic_DNA"/>
</dbReference>
<dbReference type="PIRSF" id="PIRSF017292">
    <property type="entry name" value="UCP017292_Znf_CHY"/>
    <property type="match status" value="1"/>
</dbReference>
<protein>
    <recommendedName>
        <fullName evidence="4">CHY-type domain-containing protein</fullName>
    </recommendedName>
</protein>
<sequence length="110" mass="12799">MMTKVFGSTVDNETRCIHYHQPEDVIAIKFNCCSKYYPCYKCHQENEAHSIIPWPKDDWDKQAILCGSCKMELTINDYMAAVQCPHCAAPFNPRCSNHYHLYFDMRGEGL</sequence>
<dbReference type="SUPFAM" id="SSF161219">
    <property type="entry name" value="CHY zinc finger-like"/>
    <property type="match status" value="1"/>
</dbReference>
<accession>A0ABQ6RC40</accession>
<dbReference type="Proteomes" id="UP000295735">
    <property type="component" value="Unassembled WGS sequence"/>
</dbReference>
<dbReference type="InterPro" id="IPR016694">
    <property type="entry name" value="UCP017292"/>
</dbReference>
<keyword evidence="3" id="KW-0862">Zinc</keyword>
<keyword evidence="6" id="KW-1185">Reference proteome</keyword>
<dbReference type="PANTHER" id="PTHR28082">
    <property type="entry name" value="ZINC FINGER PROTEIN"/>
    <property type="match status" value="1"/>
</dbReference>
<evidence type="ECO:0000313" key="6">
    <source>
        <dbReference type="Proteomes" id="UP000295735"/>
    </source>
</evidence>
<dbReference type="PANTHER" id="PTHR28082:SF1">
    <property type="entry name" value="HELPER OF TIM PROTEIN 13"/>
    <property type="match status" value="1"/>
</dbReference>
<name>A0ABQ6RC40_9STAP</name>
<dbReference type="InterPro" id="IPR037274">
    <property type="entry name" value="Znf_CHY_sf"/>
</dbReference>
<gene>
    <name evidence="5" type="ORF">ERX35_000260</name>
</gene>
<evidence type="ECO:0000256" key="3">
    <source>
        <dbReference type="ARBA" id="ARBA00022833"/>
    </source>
</evidence>
<keyword evidence="1" id="KW-0479">Metal-binding</keyword>
<dbReference type="PROSITE" id="PS51266">
    <property type="entry name" value="ZF_CHY"/>
    <property type="match status" value="1"/>
</dbReference>
<organism evidence="5 6">
    <name type="scientific">Macrococcus equipercicus</name>
    <dbReference type="NCBI Taxonomy" id="69967"/>
    <lineage>
        <taxon>Bacteria</taxon>
        <taxon>Bacillati</taxon>
        <taxon>Bacillota</taxon>
        <taxon>Bacilli</taxon>
        <taxon>Bacillales</taxon>
        <taxon>Staphylococcaceae</taxon>
        <taxon>Macrococcus</taxon>
    </lineage>
</organism>
<keyword evidence="2" id="KW-0863">Zinc-finger</keyword>
<reference evidence="5 6" key="1">
    <citation type="submission" date="2019-09" db="EMBL/GenBank/DDBJ databases">
        <authorList>
            <person name="Mazhar S."/>
            <person name="Altermann E."/>
            <person name="Hill C."/>
            <person name="Mcauliffe O."/>
        </authorList>
    </citation>
    <scope>NUCLEOTIDE SEQUENCE [LARGE SCALE GENOMIC DNA]</scope>
    <source>
        <strain evidence="5 6">ATCC 51831</strain>
    </source>
</reference>
<dbReference type="Pfam" id="PF05495">
    <property type="entry name" value="zf-CHY"/>
    <property type="match status" value="1"/>
</dbReference>
<dbReference type="InterPro" id="IPR008913">
    <property type="entry name" value="Znf_CHY"/>
</dbReference>
<proteinExistence type="predicted"/>
<evidence type="ECO:0000259" key="4">
    <source>
        <dbReference type="PROSITE" id="PS51266"/>
    </source>
</evidence>